<dbReference type="SUPFAM" id="SSF55486">
    <property type="entry name" value="Metalloproteases ('zincins'), catalytic domain"/>
    <property type="match status" value="1"/>
</dbReference>
<dbReference type="OrthoDB" id="5906683at2"/>
<evidence type="ECO:0000313" key="3">
    <source>
        <dbReference type="Proteomes" id="UP000027192"/>
    </source>
</evidence>
<comment type="caution">
    <text evidence="2">The sequence shown here is derived from an EMBL/GenBank/DDBJ whole genome shotgun (WGS) entry which is preliminary data.</text>
</comment>
<name>A0A066RKU1_9GAMM</name>
<dbReference type="EMBL" id="JMIB01000027">
    <property type="protein sequence ID" value="KDM90969.1"/>
    <property type="molecule type" value="Genomic_DNA"/>
</dbReference>
<keyword evidence="1" id="KW-0732">Signal</keyword>
<proteinExistence type="predicted"/>
<dbReference type="RefSeq" id="WP_036753940.1">
    <property type="nucleotide sequence ID" value="NZ_JAGSGC010000004.1"/>
</dbReference>
<feature type="signal peptide" evidence="1">
    <location>
        <begin position="1"/>
        <end position="19"/>
    </location>
</feature>
<protein>
    <recommendedName>
        <fullName evidence="4">Peptidase M11 gametolysin domain-containing protein</fullName>
    </recommendedName>
</protein>
<dbReference type="STRING" id="1654360.EA58_14535"/>
<organism evidence="2 3">
    <name type="scientific">Photobacterium galatheae</name>
    <dbReference type="NCBI Taxonomy" id="1654360"/>
    <lineage>
        <taxon>Bacteria</taxon>
        <taxon>Pseudomonadati</taxon>
        <taxon>Pseudomonadota</taxon>
        <taxon>Gammaproteobacteria</taxon>
        <taxon>Vibrionales</taxon>
        <taxon>Vibrionaceae</taxon>
        <taxon>Photobacterium</taxon>
    </lineage>
</organism>
<evidence type="ECO:0000313" key="2">
    <source>
        <dbReference type="EMBL" id="KDM90969.1"/>
    </source>
</evidence>
<keyword evidence="3" id="KW-1185">Reference proteome</keyword>
<dbReference type="Proteomes" id="UP000027192">
    <property type="component" value="Unassembled WGS sequence"/>
</dbReference>
<evidence type="ECO:0000256" key="1">
    <source>
        <dbReference type="SAM" id="SignalP"/>
    </source>
</evidence>
<evidence type="ECO:0008006" key="4">
    <source>
        <dbReference type="Google" id="ProtNLM"/>
    </source>
</evidence>
<reference evidence="2 3" key="1">
    <citation type="submission" date="2014-04" db="EMBL/GenBank/DDBJ databases">
        <title>Draft genome sequence of Photobacterium halotolerans S2753: a solonamide, ngercheumicin and holomycin producer.</title>
        <authorList>
            <person name="Machado H.R."/>
            <person name="Gram L."/>
        </authorList>
    </citation>
    <scope>NUCLEOTIDE SEQUENCE [LARGE SCALE GENOMIC DNA]</scope>
    <source>
        <strain evidence="2 3">S2753</strain>
    </source>
</reference>
<feature type="chain" id="PRO_5001630490" description="Peptidase M11 gametolysin domain-containing protein" evidence="1">
    <location>
        <begin position="20"/>
        <end position="346"/>
    </location>
</feature>
<sequence length="346" mass="38877">MMRKLLLLVAAFMVFGATAQNKSDEMDVMVINPKEMGIPKHKIEDLIRRKVAYHNRLFEKNDLLIKRGVKSIEYFEAPVEFGNLSLEATSLSISSAGLPPVFDGTAFSNRSLEEKITRWLKKNSENYKVILIPRKKQALECGMSFRSNALSFSLIYLAETGQCASDWLLAHELGHQDGLVHEGESEVGAGGDCPDQPSLMHSGLQGERDLIFGNPSECAQGRGKPSKTPYDLYKERSERNKKGAYRVQSESQVPVRPIVISEQYEIKNMDVHAKIVLYNPTRQSMKGTLRLIDLNAPVSLKNRSVTFPEVMTVKPKGVTYHEVTTTREKLLGYGETLKVSAEINWQ</sequence>
<dbReference type="AlphaFoldDB" id="A0A066RKU1"/>
<accession>A0A066RKU1</accession>
<gene>
    <name evidence="2" type="ORF">EA58_14535</name>
</gene>